<name>A0A8X6NH62_NEPPI</name>
<proteinExistence type="predicted"/>
<evidence type="ECO:0000313" key="2">
    <source>
        <dbReference type="Proteomes" id="UP000887013"/>
    </source>
</evidence>
<protein>
    <submittedName>
        <fullName evidence="1">Uncharacterized protein</fullName>
    </submittedName>
</protein>
<sequence length="82" mass="9059">MFEKVDGEGANVQGNFEHSPELVLREWAFLGEEKEWSVLIKAGDIPGSGHFSLFASRLSGIRAINPGFGSRNRNSRNASRII</sequence>
<dbReference type="Proteomes" id="UP000887013">
    <property type="component" value="Unassembled WGS sequence"/>
</dbReference>
<keyword evidence="2" id="KW-1185">Reference proteome</keyword>
<gene>
    <name evidence="1" type="ORF">NPIL_159111</name>
</gene>
<evidence type="ECO:0000313" key="1">
    <source>
        <dbReference type="EMBL" id="GFT14895.1"/>
    </source>
</evidence>
<comment type="caution">
    <text evidence="1">The sequence shown here is derived from an EMBL/GenBank/DDBJ whole genome shotgun (WGS) entry which is preliminary data.</text>
</comment>
<dbReference type="AlphaFoldDB" id="A0A8X6NH62"/>
<organism evidence="1 2">
    <name type="scientific">Nephila pilipes</name>
    <name type="common">Giant wood spider</name>
    <name type="synonym">Nephila maculata</name>
    <dbReference type="NCBI Taxonomy" id="299642"/>
    <lineage>
        <taxon>Eukaryota</taxon>
        <taxon>Metazoa</taxon>
        <taxon>Ecdysozoa</taxon>
        <taxon>Arthropoda</taxon>
        <taxon>Chelicerata</taxon>
        <taxon>Arachnida</taxon>
        <taxon>Araneae</taxon>
        <taxon>Araneomorphae</taxon>
        <taxon>Entelegynae</taxon>
        <taxon>Araneoidea</taxon>
        <taxon>Nephilidae</taxon>
        <taxon>Nephila</taxon>
    </lineage>
</organism>
<reference evidence="1" key="1">
    <citation type="submission" date="2020-08" db="EMBL/GenBank/DDBJ databases">
        <title>Multicomponent nature underlies the extraordinary mechanical properties of spider dragline silk.</title>
        <authorList>
            <person name="Kono N."/>
            <person name="Nakamura H."/>
            <person name="Mori M."/>
            <person name="Yoshida Y."/>
            <person name="Ohtoshi R."/>
            <person name="Malay A.D."/>
            <person name="Moran D.A.P."/>
            <person name="Tomita M."/>
            <person name="Numata K."/>
            <person name="Arakawa K."/>
        </authorList>
    </citation>
    <scope>NUCLEOTIDE SEQUENCE</scope>
</reference>
<dbReference type="EMBL" id="BMAW01104508">
    <property type="protein sequence ID" value="GFT14895.1"/>
    <property type="molecule type" value="Genomic_DNA"/>
</dbReference>
<accession>A0A8X6NH62</accession>